<dbReference type="SUPFAM" id="SSF48179">
    <property type="entry name" value="6-phosphogluconate dehydrogenase C-terminal domain-like"/>
    <property type="match status" value="1"/>
</dbReference>
<name>A0ABX7S8C8_9BACT</name>
<organism evidence="4 5">
    <name type="scientific">Thermosipho ferrireducens</name>
    <dbReference type="NCBI Taxonomy" id="2571116"/>
    <lineage>
        <taxon>Bacteria</taxon>
        <taxon>Thermotogati</taxon>
        <taxon>Thermotogota</taxon>
        <taxon>Thermotogae</taxon>
        <taxon>Thermotogales</taxon>
        <taxon>Fervidobacteriaceae</taxon>
        <taxon>Thermosipho</taxon>
    </lineage>
</organism>
<dbReference type="InterPro" id="IPR013328">
    <property type="entry name" value="6PGD_dom2"/>
</dbReference>
<keyword evidence="5" id="KW-1185">Reference proteome</keyword>
<protein>
    <submittedName>
        <fullName evidence="4">NAD/NADP octopine/nopaline dehydrogenase family protein</fullName>
    </submittedName>
</protein>
<accession>A0ABX7S8C8</accession>
<evidence type="ECO:0000259" key="3">
    <source>
        <dbReference type="Pfam" id="PF02317"/>
    </source>
</evidence>
<dbReference type="PANTHER" id="PTHR38015:SF1">
    <property type="entry name" value="OPINE DEHYDROGENASE DOMAIN-CONTAINING PROTEIN"/>
    <property type="match status" value="1"/>
</dbReference>
<dbReference type="InterPro" id="IPR011128">
    <property type="entry name" value="G3P_DH_NAD-dep_N"/>
</dbReference>
<dbReference type="RefSeq" id="WP_207566598.1">
    <property type="nucleotide sequence ID" value="NZ_CP071446.1"/>
</dbReference>
<dbReference type="SUPFAM" id="SSF51735">
    <property type="entry name" value="NAD(P)-binding Rossmann-fold domains"/>
    <property type="match status" value="1"/>
</dbReference>
<dbReference type="EMBL" id="CP071446">
    <property type="protein sequence ID" value="QTA37877.1"/>
    <property type="molecule type" value="Genomic_DNA"/>
</dbReference>
<evidence type="ECO:0000313" key="5">
    <source>
        <dbReference type="Proteomes" id="UP000671862"/>
    </source>
</evidence>
<dbReference type="InterPro" id="IPR003421">
    <property type="entry name" value="Opine_DH"/>
</dbReference>
<evidence type="ECO:0000313" key="4">
    <source>
        <dbReference type="EMBL" id="QTA37877.1"/>
    </source>
</evidence>
<feature type="domain" description="Opine dehydrogenase" evidence="3">
    <location>
        <begin position="182"/>
        <end position="327"/>
    </location>
</feature>
<evidence type="ECO:0000259" key="2">
    <source>
        <dbReference type="Pfam" id="PF01210"/>
    </source>
</evidence>
<dbReference type="Pfam" id="PF02317">
    <property type="entry name" value="Octopine_DH"/>
    <property type="match status" value="1"/>
</dbReference>
<dbReference type="InterPro" id="IPR008927">
    <property type="entry name" value="6-PGluconate_DH-like_C_sf"/>
</dbReference>
<gene>
    <name evidence="4" type="ORF">JYK00_09175</name>
</gene>
<dbReference type="Gene3D" id="1.10.1040.10">
    <property type="entry name" value="N-(1-d-carboxylethyl)-l-norvaline Dehydrogenase, domain 2"/>
    <property type="match status" value="1"/>
</dbReference>
<evidence type="ECO:0000256" key="1">
    <source>
        <dbReference type="ARBA" id="ARBA00023002"/>
    </source>
</evidence>
<dbReference type="Pfam" id="PF01210">
    <property type="entry name" value="NAD_Gly3P_dh_N"/>
    <property type="match status" value="1"/>
</dbReference>
<sequence length="361" mass="39897">MNICVIGAGNGGLALAGFLGMRGYNITLYNRSLRRISAFKTSRQIKLEGQINATVTIDEVTTDLEKALENAKLIMIVVPAFAHADIAKKVAPYVKNGQIFILNPGRTFGALEFWEVLKREGMKKEIIVAEAQTFLFASRTSNPGVSHIFKIKNAVPVSALPARKNNELKDVVEEVIPEMQVVESTLYTSFNNIGAVFHPATLILNAGRVESTFGKFEFYLEGITPSIAKVLEKIDSERCAVARTLGLEPMTSVEWLNYAYDVLGMNLYEAIHNNSGYQGIIAPPSLQNRYIFEDVPMSLVPISSMAKKLGIATPAIDSIIYIASIMMNRDFYREGRTLEKLGIANLTLSQINRLLKEGDLN</sequence>
<keyword evidence="1" id="KW-0560">Oxidoreductase</keyword>
<dbReference type="Gene3D" id="3.40.50.720">
    <property type="entry name" value="NAD(P)-binding Rossmann-like Domain"/>
    <property type="match status" value="1"/>
</dbReference>
<proteinExistence type="predicted"/>
<dbReference type="InterPro" id="IPR051729">
    <property type="entry name" value="Opine/Lysopine_DH"/>
</dbReference>
<dbReference type="Proteomes" id="UP000671862">
    <property type="component" value="Chromosome"/>
</dbReference>
<feature type="domain" description="Glycerol-3-phosphate dehydrogenase NAD-dependent N-terminal" evidence="2">
    <location>
        <begin position="2"/>
        <end position="101"/>
    </location>
</feature>
<dbReference type="InterPro" id="IPR036291">
    <property type="entry name" value="NAD(P)-bd_dom_sf"/>
</dbReference>
<dbReference type="PANTHER" id="PTHR38015">
    <property type="entry name" value="BLR6086 PROTEIN"/>
    <property type="match status" value="1"/>
</dbReference>
<reference evidence="4 5" key="1">
    <citation type="submission" date="2021-03" db="EMBL/GenBank/DDBJ databases">
        <title>Thermosipho ferrireducens sp.nov., an anaerobic thermophilic iron-reducing bacterium isolated from a deep-sea hydrothermal sulfide deposits.</title>
        <authorList>
            <person name="Zeng X."/>
            <person name="Chen Y."/>
            <person name="Shao Z."/>
        </authorList>
    </citation>
    <scope>NUCLEOTIDE SEQUENCE [LARGE SCALE GENOMIC DNA]</scope>
    <source>
        <strain evidence="4 5">JL129W03</strain>
    </source>
</reference>